<evidence type="ECO:0000256" key="3">
    <source>
        <dbReference type="SAM" id="MobiDB-lite"/>
    </source>
</evidence>
<keyword evidence="1 2" id="KW-0175">Coiled coil</keyword>
<reference evidence="5" key="1">
    <citation type="submission" date="2015-08" db="UniProtKB">
        <authorList>
            <consortium name="WormBaseParasite"/>
        </authorList>
    </citation>
    <scope>IDENTIFICATION</scope>
</reference>
<feature type="region of interest" description="Disordered" evidence="3">
    <location>
        <begin position="164"/>
        <end position="196"/>
    </location>
</feature>
<evidence type="ECO:0000313" key="4">
    <source>
        <dbReference type="Proteomes" id="UP000035681"/>
    </source>
</evidence>
<dbReference type="GO" id="GO:0009306">
    <property type="term" value="P:protein secretion"/>
    <property type="evidence" value="ECO:0007669"/>
    <property type="project" value="TreeGrafter"/>
</dbReference>
<proteinExistence type="predicted"/>
<sequence length="1228" mass="136981">MIRKIIFLKIFSFFLFILLINYQITVNCVIAREKTKTCKDVNCTGVFFSTTVTRDFVSNHPSFQSLKIGDKIDVVAIKFSHRGDIMEGVVNGERGYFYTNFIDKDPYHRFLLNVTEKNENTLSIVSFSEDKTGKGLFIKNVVAADFLDSDVHIALNPNGVYIPKKNKEDDSGHGHSHGGHGHSHGGYEETSHNHKHNHEEGITTTTMTPSIETKPNGNVPSLDATKNDFTATTTAQKIEDSKPILQNNIEVTSPVSSQANVPEKDLNNNIINSDTTLEHVKTNTEVPDLNKNLNKIDKVHGSSIGELDDKKLDVKQEVSSSIPSDSASQISNTEVTTPAPMTAGINPSVKINSEATVSPPIAGTATLAPTIAALTTPTPTPTIAAVTTPASTIAAITTPAPTIAEVATPAPTIAAVTTPASTIAAITTPAPTISEVTTPIVEKITTQSSVVDENSILFEEITTPLPIFEEITTSASVVVDKTTVAPIVNEQKTTPNPIESISLPPLNDLLVPSSIKNDLSNKLEEEAIQTTTPSPIKLDSFVNEANETKEKVLQEDNVYNNHKSEEIDKEKSFMQLYIGYYLKMIVASFRETLPDSFSKIDDSGIILLILAPMSILIHLTNKFLFSDDESQEIFERKYLHDSLTKIKEQEVMIKKLKETQADPQLISQFHGLKEEYERIYKENQELLKAKELLIYENGNFKKMFERKENENHNLKEELKITKEKLFIKDDSVVSLEKKIIQLQSDSNSLLQENEQLKESMEEKDKKIDNYSKECEANVEENKILKLQIIDIEEQLKNGKEEHDKLRKEIEGLSELLEEMNQNSQNQDNEGAGSIGSTGWSDVGDVEIESAGSNSLGCNKNGKRRSPDLGGGNILDLARSRAEIKRLEQEIEDITVKLNKETVTKDGLLNKISMLEHEIDAQKNELTHNATERNENSAQISRLLTLVEERSNEIKDLQSREKELRTEYMELDQKYRDLRDEKLGIEFKCKESESLVKSLQSEVNKLETINYNEVRKLKNQLKLLEEEKNSEIKGLKFQNETLQSRVQLSNSEVVSGSGIRQPMGLSEGLPITASNPLMNSSGPIRPLWSDVDDAPVASSNMRNQASLFGSELDSSDNGSLKKNVKIRKSMKKSKPPLHEGMLNTSYNGYVMPSPHLEYASSSGRRSVGREMLAGGSQTSHNTGNRRTRSRSQGRESERLVSPLTFTGYDFPEYQQHSYHHLQPSNQRQK</sequence>
<dbReference type="GO" id="GO:0005789">
    <property type="term" value="C:endoplasmic reticulum membrane"/>
    <property type="evidence" value="ECO:0007669"/>
    <property type="project" value="TreeGrafter"/>
</dbReference>
<feature type="region of interest" description="Disordered" evidence="3">
    <location>
        <begin position="820"/>
        <end position="871"/>
    </location>
</feature>
<feature type="compositionally biased region" description="Basic residues" evidence="3">
    <location>
        <begin position="174"/>
        <end position="183"/>
    </location>
</feature>
<feature type="compositionally biased region" description="Basic and acidic residues" evidence="3">
    <location>
        <begin position="185"/>
        <end position="196"/>
    </location>
</feature>
<dbReference type="GO" id="GO:0070971">
    <property type="term" value="C:endoplasmic reticulum exit site"/>
    <property type="evidence" value="ECO:0007669"/>
    <property type="project" value="TreeGrafter"/>
</dbReference>
<dbReference type="GO" id="GO:0035459">
    <property type="term" value="P:vesicle cargo loading"/>
    <property type="evidence" value="ECO:0007669"/>
    <property type="project" value="TreeGrafter"/>
</dbReference>
<keyword evidence="4" id="KW-1185">Reference proteome</keyword>
<evidence type="ECO:0000313" key="5">
    <source>
        <dbReference type="WBParaSite" id="SSTP_0000525100.1"/>
    </source>
</evidence>
<accession>A0A0K0E6X7</accession>
<dbReference type="STRING" id="6248.A0A0K0E6X7"/>
<dbReference type="InterPro" id="IPR036028">
    <property type="entry name" value="SH3-like_dom_sf"/>
</dbReference>
<dbReference type="SUPFAM" id="SSF50044">
    <property type="entry name" value="SH3-domain"/>
    <property type="match status" value="1"/>
</dbReference>
<dbReference type="GO" id="GO:0006888">
    <property type="term" value="P:endoplasmic reticulum to Golgi vesicle-mediated transport"/>
    <property type="evidence" value="ECO:0007669"/>
    <property type="project" value="TreeGrafter"/>
</dbReference>
<feature type="compositionally biased region" description="Polar residues" evidence="3">
    <location>
        <begin position="820"/>
        <end position="839"/>
    </location>
</feature>
<dbReference type="Proteomes" id="UP000035681">
    <property type="component" value="Unplaced"/>
</dbReference>
<name>A0A0K0E6X7_STRER</name>
<dbReference type="PANTHER" id="PTHR23158">
    <property type="entry name" value="MELANOMA INHIBITORY ACTIVITY-RELATED"/>
    <property type="match status" value="1"/>
</dbReference>
<dbReference type="AlphaFoldDB" id="A0A0K0E6X7"/>
<evidence type="ECO:0000313" key="6">
    <source>
        <dbReference type="WBParaSite" id="TCONS_00000057.p1"/>
    </source>
</evidence>
<organism evidence="5">
    <name type="scientific">Strongyloides stercoralis</name>
    <name type="common">Threadworm</name>
    <dbReference type="NCBI Taxonomy" id="6248"/>
    <lineage>
        <taxon>Eukaryota</taxon>
        <taxon>Metazoa</taxon>
        <taxon>Ecdysozoa</taxon>
        <taxon>Nematoda</taxon>
        <taxon>Chromadorea</taxon>
        <taxon>Rhabditida</taxon>
        <taxon>Tylenchina</taxon>
        <taxon>Panagrolaimomorpha</taxon>
        <taxon>Strongyloidoidea</taxon>
        <taxon>Strongyloididae</taxon>
        <taxon>Strongyloides</taxon>
    </lineage>
</organism>
<dbReference type="InterPro" id="IPR051500">
    <property type="entry name" value="cTAGE_MIA/OTOR"/>
</dbReference>
<protein>
    <submittedName>
        <fullName evidence="5 6">SH3 domain-containing protein</fullName>
    </submittedName>
</protein>
<dbReference type="WBParaSite" id="TCONS_00000057.p1">
    <property type="protein sequence ID" value="TCONS_00000057.p1"/>
    <property type="gene ID" value="XLOC_000059"/>
</dbReference>
<feature type="coiled-coil region" evidence="2">
    <location>
        <begin position="876"/>
        <end position="1033"/>
    </location>
</feature>
<evidence type="ECO:0000256" key="2">
    <source>
        <dbReference type="SAM" id="Coils"/>
    </source>
</evidence>
<feature type="region of interest" description="Disordered" evidence="3">
    <location>
        <begin position="1171"/>
        <end position="1205"/>
    </location>
</feature>
<dbReference type="PANTHER" id="PTHR23158:SF33">
    <property type="entry name" value="TRANSPORT AND GOLGI ORGANIZATION PROTEIN 1"/>
    <property type="match status" value="1"/>
</dbReference>
<dbReference type="WBParaSite" id="SSTP_0000525100.1">
    <property type="protein sequence ID" value="SSTP_0000525100.1"/>
    <property type="gene ID" value="SSTP_0000525100"/>
</dbReference>
<evidence type="ECO:0000256" key="1">
    <source>
        <dbReference type="ARBA" id="ARBA00023054"/>
    </source>
</evidence>